<evidence type="ECO:0000256" key="3">
    <source>
        <dbReference type="ARBA" id="ARBA00024327"/>
    </source>
</evidence>
<dbReference type="GO" id="GO:0046872">
    <property type="term" value="F:metal ion binding"/>
    <property type="evidence" value="ECO:0007669"/>
    <property type="project" value="UniProtKB-KW"/>
</dbReference>
<evidence type="ECO:0000256" key="1">
    <source>
        <dbReference type="ARBA" id="ARBA00009732"/>
    </source>
</evidence>
<dbReference type="GO" id="GO:0043866">
    <property type="term" value="F:adenylyl-sulfate reductase (thioredoxin) activity"/>
    <property type="evidence" value="ECO:0007669"/>
    <property type="project" value="UniProtKB-EC"/>
</dbReference>
<dbReference type="GO" id="GO:0070814">
    <property type="term" value="P:hydrogen sulfide biosynthetic process"/>
    <property type="evidence" value="ECO:0007669"/>
    <property type="project" value="UniProtKB-UniRule"/>
</dbReference>
<comment type="cofactor">
    <cofactor evidence="4">
        <name>[4Fe-4S] cluster</name>
        <dbReference type="ChEBI" id="CHEBI:49883"/>
    </cofactor>
    <text evidence="4">Binds 1 [4Fe-4S] cluster per subunit.</text>
</comment>
<sequence>MLDANLDSRAATLNARYRNHAAVQVLRHALSDPDLGRVALVSSFGAESVVLLHMLSVASPDTPVLFIDTEMLFPETLDYQREIAARLPLTDVRVIRASEDEIAAVDPDGTLHQRDTDSCCNVRKVVPLERALSGFDAWITGRKRFQGGERKQLEFFEPEPPFRLRVNPLAHWRPEDIIDYMDENALPRHPLVARGYPSIGCAPCTSPVKPGEDPRSGRWRGSAKTECGIHFIGGRIVRGPVAPEPQPEPEVARVAPVAHLHVVTPVMERPAASKDNEMTTADLTQASTSAVPQADAPVLVRDDGFHPLEGQPDVSLPSDTDPDTLADHLNAAMIAVEFPAMTDGRGFTLARLLRELGYKGRIRATGSLIADQYAMARRVGIDEVQIPAALARRQPADQWLARADWREWDHRSRLAG</sequence>
<dbReference type="NCBIfam" id="TIGR00434">
    <property type="entry name" value="cysH"/>
    <property type="match status" value="1"/>
</dbReference>
<comment type="function">
    <text evidence="4">Catalyzes the formation of sulfite from adenosine 5'-phosphosulfate (APS) using thioredoxin as an electron donor.</text>
</comment>
<comment type="similarity">
    <text evidence="1 4">Belongs to the PAPS reductase family. CysH subfamily.</text>
</comment>
<feature type="binding site" evidence="4">
    <location>
        <position position="119"/>
    </location>
    <ligand>
        <name>[4Fe-4S] cluster</name>
        <dbReference type="ChEBI" id="CHEBI:49883"/>
    </ligand>
</feature>
<evidence type="ECO:0000256" key="2">
    <source>
        <dbReference type="ARBA" id="ARBA00023002"/>
    </source>
</evidence>
<dbReference type="InterPro" id="IPR002500">
    <property type="entry name" value="PAPS_reduct_dom"/>
</dbReference>
<feature type="domain" description="Phosphoadenosine phosphosulphate reductase" evidence="5">
    <location>
        <begin position="38"/>
        <end position="207"/>
    </location>
</feature>
<comment type="pathway">
    <text evidence="3 4">Sulfur metabolism; hydrogen sulfide biosynthesis; sulfite from sulfate.</text>
</comment>
<evidence type="ECO:0000313" key="7">
    <source>
        <dbReference type="Proteomes" id="UP000199555"/>
    </source>
</evidence>
<dbReference type="InterPro" id="IPR014729">
    <property type="entry name" value="Rossmann-like_a/b/a_fold"/>
</dbReference>
<dbReference type="PANTHER" id="PTHR46509:SF1">
    <property type="entry name" value="PHOSPHOADENOSINE PHOSPHOSULFATE REDUCTASE"/>
    <property type="match status" value="1"/>
</dbReference>
<dbReference type="GO" id="GO:0019379">
    <property type="term" value="P:sulfate assimilation, phosphoadenylyl sulfate reduction by phosphoadenylyl-sulfate reductase (thioredoxin)"/>
    <property type="evidence" value="ECO:0007669"/>
    <property type="project" value="UniProtKB-UniRule"/>
</dbReference>
<dbReference type="OrthoDB" id="9794018at2"/>
<accession>A0A1G9CR86</accession>
<dbReference type="AlphaFoldDB" id="A0A1G9CR86"/>
<evidence type="ECO:0000256" key="4">
    <source>
        <dbReference type="HAMAP-Rule" id="MF_00063"/>
    </source>
</evidence>
<feature type="binding site" evidence="4">
    <location>
        <position position="201"/>
    </location>
    <ligand>
        <name>[4Fe-4S] cluster</name>
        <dbReference type="ChEBI" id="CHEBI:49883"/>
    </ligand>
</feature>
<proteinExistence type="inferred from homology"/>
<dbReference type="EC" id="1.8.4.10" evidence="4"/>
<dbReference type="EMBL" id="FNGE01000001">
    <property type="protein sequence ID" value="SDK53965.1"/>
    <property type="molecule type" value="Genomic_DNA"/>
</dbReference>
<keyword evidence="4" id="KW-0411">Iron-sulfur</keyword>
<protein>
    <recommendedName>
        <fullName evidence="4">Adenosine 5'-phosphosulfate reductase</fullName>
        <shortName evidence="4">APS reductase</shortName>
        <ecNumber evidence="4">1.8.4.10</ecNumber>
    </recommendedName>
    <alternativeName>
        <fullName evidence="4">5'-adenylylsulfate reductase</fullName>
    </alternativeName>
    <alternativeName>
        <fullName evidence="4">Thioredoxin-dependent 5'-adenylylsulfate reductase</fullName>
    </alternativeName>
</protein>
<dbReference type="STRING" id="525640.SAMN04487971_101304"/>
<evidence type="ECO:0000259" key="5">
    <source>
        <dbReference type="Pfam" id="PF01507"/>
    </source>
</evidence>
<reference evidence="7" key="1">
    <citation type="submission" date="2016-10" db="EMBL/GenBank/DDBJ databases">
        <authorList>
            <person name="Varghese N."/>
            <person name="Submissions S."/>
        </authorList>
    </citation>
    <scope>NUCLEOTIDE SEQUENCE [LARGE SCALE GENOMIC DNA]</scope>
    <source>
        <strain evidence="7">CGMCC 1.7655</strain>
    </source>
</reference>
<dbReference type="Pfam" id="PF06073">
    <property type="entry name" value="DUF934"/>
    <property type="match status" value="1"/>
</dbReference>
<dbReference type="GO" id="GO:0051539">
    <property type="term" value="F:4 iron, 4 sulfur cluster binding"/>
    <property type="evidence" value="ECO:0007669"/>
    <property type="project" value="UniProtKB-UniRule"/>
</dbReference>
<keyword evidence="2 4" id="KW-0560">Oxidoreductase</keyword>
<name>A0A1G9CR86_9RHOB</name>
<dbReference type="NCBIfam" id="NF002537">
    <property type="entry name" value="PRK02090.1"/>
    <property type="match status" value="1"/>
</dbReference>
<dbReference type="InterPro" id="IPR008318">
    <property type="entry name" value="UCP030820"/>
</dbReference>
<dbReference type="PANTHER" id="PTHR46509">
    <property type="entry name" value="PHOSPHOADENOSINE PHOSPHOSULFATE REDUCTASE"/>
    <property type="match status" value="1"/>
</dbReference>
<dbReference type="Proteomes" id="UP000199555">
    <property type="component" value="Unassembled WGS sequence"/>
</dbReference>
<dbReference type="GO" id="GO:0004604">
    <property type="term" value="F:phosphoadenylyl-sulfate reductase (thioredoxin) activity"/>
    <property type="evidence" value="ECO:0007669"/>
    <property type="project" value="UniProtKB-UniRule"/>
</dbReference>
<feature type="binding site" evidence="4">
    <location>
        <position position="120"/>
    </location>
    <ligand>
        <name>[4Fe-4S] cluster</name>
        <dbReference type="ChEBI" id="CHEBI:49883"/>
    </ligand>
</feature>
<comment type="subcellular location">
    <subcellularLocation>
        <location evidence="4">Cytoplasm</location>
    </subcellularLocation>
</comment>
<keyword evidence="4" id="KW-0408">Iron</keyword>
<keyword evidence="4" id="KW-0479">Metal-binding</keyword>
<gene>
    <name evidence="4" type="primary">cysH</name>
    <name evidence="6" type="ORF">SAMN04487971_101304</name>
</gene>
<comment type="catalytic activity">
    <reaction evidence="4">
        <text>[thioredoxin]-disulfide + sulfite + AMP + 2 H(+) = adenosine 5'-phosphosulfate + [thioredoxin]-dithiol</text>
        <dbReference type="Rhea" id="RHEA:21976"/>
        <dbReference type="Rhea" id="RHEA-COMP:10698"/>
        <dbReference type="Rhea" id="RHEA-COMP:10700"/>
        <dbReference type="ChEBI" id="CHEBI:15378"/>
        <dbReference type="ChEBI" id="CHEBI:17359"/>
        <dbReference type="ChEBI" id="CHEBI:29950"/>
        <dbReference type="ChEBI" id="CHEBI:50058"/>
        <dbReference type="ChEBI" id="CHEBI:58243"/>
        <dbReference type="ChEBI" id="CHEBI:456215"/>
        <dbReference type="EC" id="1.8.4.10"/>
    </reaction>
</comment>
<dbReference type="HAMAP" id="MF_00063">
    <property type="entry name" value="CysH"/>
    <property type="match status" value="1"/>
</dbReference>
<dbReference type="Pfam" id="PF01507">
    <property type="entry name" value="PAPS_reduct"/>
    <property type="match status" value="1"/>
</dbReference>
<dbReference type="Gene3D" id="3.40.50.620">
    <property type="entry name" value="HUPs"/>
    <property type="match status" value="1"/>
</dbReference>
<dbReference type="GO" id="GO:0005737">
    <property type="term" value="C:cytoplasm"/>
    <property type="evidence" value="ECO:0007669"/>
    <property type="project" value="UniProtKB-SubCell"/>
</dbReference>
<dbReference type="SUPFAM" id="SSF52402">
    <property type="entry name" value="Adenine nucleotide alpha hydrolases-like"/>
    <property type="match status" value="1"/>
</dbReference>
<feature type="binding site" evidence="4">
    <location>
        <position position="204"/>
    </location>
    <ligand>
        <name>[4Fe-4S] cluster</name>
        <dbReference type="ChEBI" id="CHEBI:49883"/>
    </ligand>
</feature>
<evidence type="ECO:0000313" key="6">
    <source>
        <dbReference type="EMBL" id="SDK53965.1"/>
    </source>
</evidence>
<dbReference type="InterPro" id="IPR004511">
    <property type="entry name" value="PAPS/APS_Rdtase"/>
</dbReference>
<keyword evidence="7" id="KW-1185">Reference proteome</keyword>
<keyword evidence="4" id="KW-0963">Cytoplasm</keyword>
<feature type="active site" description="Nucleophile; cysteine thiosulfonate intermediate" evidence="4">
    <location>
        <position position="227"/>
    </location>
</feature>
<organism evidence="6 7">
    <name type="scientific">Paracoccus chinensis</name>
    <dbReference type="NCBI Taxonomy" id="525640"/>
    <lineage>
        <taxon>Bacteria</taxon>
        <taxon>Pseudomonadati</taxon>
        <taxon>Pseudomonadota</taxon>
        <taxon>Alphaproteobacteria</taxon>
        <taxon>Rhodobacterales</taxon>
        <taxon>Paracoccaceae</taxon>
        <taxon>Paracoccus</taxon>
    </lineage>
</organism>